<dbReference type="EMBL" id="UINC01000761">
    <property type="protein sequence ID" value="SUZ60710.1"/>
    <property type="molecule type" value="Genomic_DNA"/>
</dbReference>
<sequence>MIRIIKNHALDNWGKDNGWDIIYEAFTDEEIWEQISHCIHPVNAIQIIDEICQTMDSYRKERRATVDMVNDW</sequence>
<name>A0A381P1I0_9ZZZZ</name>
<accession>A0A381P1I0</accession>
<gene>
    <name evidence="1" type="ORF">METZ01_LOCUS13564</name>
</gene>
<evidence type="ECO:0000313" key="1">
    <source>
        <dbReference type="EMBL" id="SUZ60710.1"/>
    </source>
</evidence>
<protein>
    <submittedName>
        <fullName evidence="1">Uncharacterized protein</fullName>
    </submittedName>
</protein>
<reference evidence="1" key="1">
    <citation type="submission" date="2018-05" db="EMBL/GenBank/DDBJ databases">
        <authorList>
            <person name="Lanie J.A."/>
            <person name="Ng W.-L."/>
            <person name="Kazmierczak K.M."/>
            <person name="Andrzejewski T.M."/>
            <person name="Davidsen T.M."/>
            <person name="Wayne K.J."/>
            <person name="Tettelin H."/>
            <person name="Glass J.I."/>
            <person name="Rusch D."/>
            <person name="Podicherti R."/>
            <person name="Tsui H.-C.T."/>
            <person name="Winkler M.E."/>
        </authorList>
    </citation>
    <scope>NUCLEOTIDE SEQUENCE</scope>
</reference>
<dbReference type="AlphaFoldDB" id="A0A381P1I0"/>
<proteinExistence type="predicted"/>
<organism evidence="1">
    <name type="scientific">marine metagenome</name>
    <dbReference type="NCBI Taxonomy" id="408172"/>
    <lineage>
        <taxon>unclassified sequences</taxon>
        <taxon>metagenomes</taxon>
        <taxon>ecological metagenomes</taxon>
    </lineage>
</organism>